<dbReference type="OrthoDB" id="9801429at2"/>
<sequence>MKVVFILKFEEIKYLLDKNNGLLTTKEAEDYGIYRGSIKYLAAKGELEKVSRGVYVLPGIFEDEFFIIQNRFKKGIFSLETALYLHDLTDKTPNNFNLTFPKGYNLTNPKSQGLNCKGIKKELYELGVTEVQTPGGCKVRAYNKERTLIDIIRPVNKVDVQIISHAYRTYMNSKEKNIPLLSSYAEKLGVKDKLKSYLEVLL</sequence>
<organism evidence="2 3">
    <name type="scientific">Gemella sanguinis</name>
    <dbReference type="NCBI Taxonomy" id="84135"/>
    <lineage>
        <taxon>Bacteria</taxon>
        <taxon>Bacillati</taxon>
        <taxon>Bacillota</taxon>
        <taxon>Bacilli</taxon>
        <taxon>Bacillales</taxon>
        <taxon>Gemellaceae</taxon>
        <taxon>Gemella</taxon>
    </lineage>
</organism>
<evidence type="ECO:0000313" key="2">
    <source>
        <dbReference type="EMBL" id="PMC51871.1"/>
    </source>
</evidence>
<dbReference type="Pfam" id="PF13338">
    <property type="entry name" value="AbiEi_4"/>
    <property type="match status" value="1"/>
</dbReference>
<reference evidence="2 3" key="1">
    <citation type="submission" date="2017-09" db="EMBL/GenBank/DDBJ databases">
        <title>Bacterial strain isolated from the female urinary microbiota.</title>
        <authorList>
            <person name="Thomas-White K."/>
            <person name="Kumar N."/>
            <person name="Forster S."/>
            <person name="Putonti C."/>
            <person name="Lawley T."/>
            <person name="Wolfe A.J."/>
        </authorList>
    </citation>
    <scope>NUCLEOTIDE SEQUENCE [LARGE SCALE GENOMIC DNA]</scope>
    <source>
        <strain evidence="2 3">UMB0186</strain>
    </source>
</reference>
<dbReference type="EMBL" id="PNGT01000009">
    <property type="protein sequence ID" value="PMC51871.1"/>
    <property type="molecule type" value="Genomic_DNA"/>
</dbReference>
<accession>A0A2N6SD71</accession>
<dbReference type="AlphaFoldDB" id="A0A2N6SD71"/>
<evidence type="ECO:0000259" key="1">
    <source>
        <dbReference type="Pfam" id="PF13338"/>
    </source>
</evidence>
<gene>
    <name evidence="2" type="ORF">CJ218_07670</name>
</gene>
<feature type="domain" description="AbiEi antitoxin N-terminal" evidence="1">
    <location>
        <begin position="10"/>
        <end position="58"/>
    </location>
</feature>
<dbReference type="Proteomes" id="UP000235670">
    <property type="component" value="Unassembled WGS sequence"/>
</dbReference>
<comment type="caution">
    <text evidence="2">The sequence shown here is derived from an EMBL/GenBank/DDBJ whole genome shotgun (WGS) entry which is preliminary data.</text>
</comment>
<dbReference type="InterPro" id="IPR025159">
    <property type="entry name" value="AbiEi_N"/>
</dbReference>
<proteinExistence type="predicted"/>
<name>A0A2N6SD71_9BACL</name>
<protein>
    <submittedName>
        <fullName evidence="2">Transcriptional regulator</fullName>
    </submittedName>
</protein>
<evidence type="ECO:0000313" key="3">
    <source>
        <dbReference type="Proteomes" id="UP000235670"/>
    </source>
</evidence>